<dbReference type="VEuPathDB" id="ToxoDB:EMH_0098890"/>
<dbReference type="AlphaFoldDB" id="U6JS96"/>
<name>U6JS96_9EIME</name>
<sequence>MQQSQHQQQEQQQQQQQEDGEECSNNVTKEPLAVDCGEWAPYEVGSHHGLLQHAQSSTGLSMLSAAVAPPPPQQQQQQQQQQHLLQQQREGDRLPGVSPLTHRLTESRSSNQGGCCMRMQQSQHQQQEQQQQQQQQQEDGEECSNNITKEPLAVDCGEWAPYEVGSQLDISVGKLSSAQVPAPEEAPPATGRRGRRVVPFRVIPPELVVEKRRELAVKRYIQQLTWRYFIRTLKEEAEDDDEQILPVFKKAAARTTDN</sequence>
<dbReference type="RefSeq" id="XP_013349505.1">
    <property type="nucleotide sequence ID" value="XM_013494051.1"/>
</dbReference>
<feature type="region of interest" description="Disordered" evidence="1">
    <location>
        <begin position="61"/>
        <end position="143"/>
    </location>
</feature>
<evidence type="ECO:0000313" key="3">
    <source>
        <dbReference type="Proteomes" id="UP000030744"/>
    </source>
</evidence>
<accession>U6JS96</accession>
<feature type="compositionally biased region" description="Low complexity" evidence="1">
    <location>
        <begin position="74"/>
        <end position="88"/>
    </location>
</feature>
<gene>
    <name evidence="2" type="ORF">EMH_0098890</name>
</gene>
<feature type="compositionally biased region" description="Low complexity" evidence="1">
    <location>
        <begin position="120"/>
        <end position="137"/>
    </location>
</feature>
<organism evidence="2 3">
    <name type="scientific">Eimeria mitis</name>
    <dbReference type="NCBI Taxonomy" id="44415"/>
    <lineage>
        <taxon>Eukaryota</taxon>
        <taxon>Sar</taxon>
        <taxon>Alveolata</taxon>
        <taxon>Apicomplexa</taxon>
        <taxon>Conoidasida</taxon>
        <taxon>Coccidia</taxon>
        <taxon>Eucoccidiorida</taxon>
        <taxon>Eimeriorina</taxon>
        <taxon>Eimeriidae</taxon>
        <taxon>Eimeria</taxon>
    </lineage>
</organism>
<feature type="compositionally biased region" description="Low complexity" evidence="1">
    <location>
        <begin position="1"/>
        <end position="17"/>
    </location>
</feature>
<evidence type="ECO:0000313" key="2">
    <source>
        <dbReference type="EMBL" id="CDJ26927.1"/>
    </source>
</evidence>
<dbReference type="EMBL" id="HG678522">
    <property type="protein sequence ID" value="CDJ26927.1"/>
    <property type="molecule type" value="Genomic_DNA"/>
</dbReference>
<dbReference type="GeneID" id="25383813"/>
<dbReference type="Proteomes" id="UP000030744">
    <property type="component" value="Unassembled WGS sequence"/>
</dbReference>
<evidence type="ECO:0000256" key="1">
    <source>
        <dbReference type="SAM" id="MobiDB-lite"/>
    </source>
</evidence>
<feature type="region of interest" description="Disordered" evidence="1">
    <location>
        <begin position="1"/>
        <end position="29"/>
    </location>
</feature>
<reference evidence="2" key="1">
    <citation type="submission" date="2013-10" db="EMBL/GenBank/DDBJ databases">
        <title>Genomic analysis of the causative agents of coccidiosis in chickens.</title>
        <authorList>
            <person name="Reid A.J."/>
            <person name="Blake D."/>
            <person name="Billington K."/>
            <person name="Browne H."/>
            <person name="Dunn M."/>
            <person name="Hung S."/>
            <person name="Kawahara F."/>
            <person name="Miranda-Saavedra D."/>
            <person name="Mourier T."/>
            <person name="Nagra H."/>
            <person name="Otto T.D."/>
            <person name="Rawlings N."/>
            <person name="Sanchez A."/>
            <person name="Sanders M."/>
            <person name="Subramaniam C."/>
            <person name="Tay Y."/>
            <person name="Dear P."/>
            <person name="Doerig C."/>
            <person name="Gruber A."/>
            <person name="Parkinson J."/>
            <person name="Shirley M."/>
            <person name="Wan K.L."/>
            <person name="Berriman M."/>
            <person name="Tomley F."/>
            <person name="Pain A."/>
        </authorList>
    </citation>
    <scope>NUCLEOTIDE SEQUENCE [LARGE SCALE GENOMIC DNA]</scope>
    <source>
        <strain evidence="2">Houghton</strain>
    </source>
</reference>
<reference evidence="2" key="2">
    <citation type="submission" date="2013-10" db="EMBL/GenBank/DDBJ databases">
        <authorList>
            <person name="Aslett M."/>
        </authorList>
    </citation>
    <scope>NUCLEOTIDE SEQUENCE [LARGE SCALE GENOMIC DNA]</scope>
    <source>
        <strain evidence="2">Houghton</strain>
    </source>
</reference>
<protein>
    <submittedName>
        <fullName evidence="2">Uncharacterized protein</fullName>
    </submittedName>
</protein>
<proteinExistence type="predicted"/>
<keyword evidence="3" id="KW-1185">Reference proteome</keyword>